<feature type="transmembrane region" description="Helical" evidence="6">
    <location>
        <begin position="91"/>
        <end position="112"/>
    </location>
</feature>
<evidence type="ECO:0000256" key="5">
    <source>
        <dbReference type="ARBA" id="ARBA00023136"/>
    </source>
</evidence>
<keyword evidence="5 6" id="KW-0472">Membrane</keyword>
<evidence type="ECO:0000256" key="4">
    <source>
        <dbReference type="ARBA" id="ARBA00022989"/>
    </source>
</evidence>
<dbReference type="InterPro" id="IPR015867">
    <property type="entry name" value="N-reg_PII/ATP_PRibTrfase_C"/>
</dbReference>
<accession>A0A1X7HMM6</accession>
<comment type="subcellular location">
    <subcellularLocation>
        <location evidence="1">Cell membrane</location>
        <topology evidence="1">Multi-pass membrane protein</topology>
    </subcellularLocation>
</comment>
<reference evidence="7 8" key="1">
    <citation type="submission" date="2017-04" db="EMBL/GenBank/DDBJ databases">
        <authorList>
            <person name="Afonso C.L."/>
            <person name="Miller P.J."/>
            <person name="Scott M.A."/>
            <person name="Spackman E."/>
            <person name="Goraichik I."/>
            <person name="Dimitrov K.M."/>
            <person name="Suarez D.L."/>
            <person name="Swayne D.E."/>
        </authorList>
    </citation>
    <scope>NUCLEOTIDE SEQUENCE [LARGE SCALE GENOMIC DNA]</scope>
    <source>
        <strain evidence="7 8">N3/975</strain>
    </source>
</reference>
<dbReference type="GO" id="GO:0005886">
    <property type="term" value="C:plasma membrane"/>
    <property type="evidence" value="ECO:0007669"/>
    <property type="project" value="UniProtKB-SubCell"/>
</dbReference>
<keyword evidence="3 6" id="KW-0812">Transmembrane</keyword>
<feature type="transmembrane region" description="Helical" evidence="6">
    <location>
        <begin position="118"/>
        <end position="138"/>
    </location>
</feature>
<keyword evidence="4 6" id="KW-1133">Transmembrane helix</keyword>
<gene>
    <name evidence="7" type="ORF">SAMN05661091_4451</name>
</gene>
<feature type="transmembrane region" description="Helical" evidence="6">
    <location>
        <begin position="25"/>
        <end position="44"/>
    </location>
</feature>
<dbReference type="Pfam" id="PF02588">
    <property type="entry name" value="YitT_membrane"/>
    <property type="match status" value="1"/>
</dbReference>
<dbReference type="InterPro" id="IPR051461">
    <property type="entry name" value="UPF0750_membrane"/>
</dbReference>
<evidence type="ECO:0000313" key="8">
    <source>
        <dbReference type="Proteomes" id="UP000192940"/>
    </source>
</evidence>
<evidence type="ECO:0000256" key="6">
    <source>
        <dbReference type="SAM" id="Phobius"/>
    </source>
</evidence>
<evidence type="ECO:0000313" key="7">
    <source>
        <dbReference type="EMBL" id="SMF88916.1"/>
    </source>
</evidence>
<dbReference type="Gene3D" id="3.30.70.120">
    <property type="match status" value="1"/>
</dbReference>
<evidence type="ECO:0000256" key="1">
    <source>
        <dbReference type="ARBA" id="ARBA00004651"/>
    </source>
</evidence>
<proteinExistence type="predicted"/>
<dbReference type="InterPro" id="IPR003740">
    <property type="entry name" value="YitT"/>
</dbReference>
<dbReference type="AlphaFoldDB" id="A0A1X7HMM6"/>
<keyword evidence="8" id="KW-1185">Reference proteome</keyword>
<dbReference type="RefSeq" id="WP_208915205.1">
    <property type="nucleotide sequence ID" value="NZ_LT840184.1"/>
</dbReference>
<dbReference type="PANTHER" id="PTHR33545:SF3">
    <property type="entry name" value="UPF0750 MEMBRANE PROTEIN YQFU"/>
    <property type="match status" value="1"/>
</dbReference>
<evidence type="ECO:0000256" key="3">
    <source>
        <dbReference type="ARBA" id="ARBA00022692"/>
    </source>
</evidence>
<keyword evidence="2" id="KW-1003">Cell membrane</keyword>
<organism evidence="7 8">
    <name type="scientific">Paenibacillus uliginis N3/975</name>
    <dbReference type="NCBI Taxonomy" id="1313296"/>
    <lineage>
        <taxon>Bacteria</taxon>
        <taxon>Bacillati</taxon>
        <taxon>Bacillota</taxon>
        <taxon>Bacilli</taxon>
        <taxon>Bacillales</taxon>
        <taxon>Paenibacillaceae</taxon>
        <taxon>Paenibacillus</taxon>
    </lineage>
</organism>
<dbReference type="STRING" id="1313296.SAMN05661091_4451"/>
<dbReference type="EMBL" id="LT840184">
    <property type="protein sequence ID" value="SMF88916.1"/>
    <property type="molecule type" value="Genomic_DNA"/>
</dbReference>
<feature type="transmembrane region" description="Helical" evidence="6">
    <location>
        <begin position="159"/>
        <end position="184"/>
    </location>
</feature>
<dbReference type="PANTHER" id="PTHR33545">
    <property type="entry name" value="UPF0750 MEMBRANE PROTEIN YITT-RELATED"/>
    <property type="match status" value="1"/>
</dbReference>
<name>A0A1X7HMM6_9BACL</name>
<evidence type="ECO:0000256" key="2">
    <source>
        <dbReference type="ARBA" id="ARBA00022475"/>
    </source>
</evidence>
<dbReference type="Proteomes" id="UP000192940">
    <property type="component" value="Chromosome I"/>
</dbReference>
<sequence>MSNQPFLAPDGTPGDSYVISRRRRLFMVIIGSMIASFGLDMFLVPNGFIAGGLTGISALAYQVTGLQTGMFLFLLNLPLVIFLFRQANRDLALRAAAGLTVFSICSLLLHPLPPLIEGGAAAAGLGGIFLGLGIGIGIKHGAVLDMLLHMPKIPPPIMAIINSMRLSGAGIVINVLILSLAGLLLGLEQAMYSAIACLMALEAARLATSGYSLKREVTIHSSHTQEIRNRIDMLLGRKSLPLHMTEGVDIHPDQQQDQLLYQIHLMELTRLKSLVRIIDPEAFITVSPYRRKR</sequence>
<protein>
    <submittedName>
        <fullName evidence="7">Uncharacterized membrane-anchored protein YitT, contains DUF161 and DUF2179 domains</fullName>
    </submittedName>
</protein>
<feature type="transmembrane region" description="Helical" evidence="6">
    <location>
        <begin position="64"/>
        <end position="84"/>
    </location>
</feature>